<evidence type="ECO:0000256" key="3">
    <source>
        <dbReference type="PROSITE-ProRule" id="PRU00339"/>
    </source>
</evidence>
<dbReference type="Gene3D" id="2.60.120.620">
    <property type="entry name" value="q2cbj1_9rhob like domain"/>
    <property type="match status" value="1"/>
</dbReference>
<evidence type="ECO:0000313" key="4">
    <source>
        <dbReference type="EMBL" id="QTH64771.1"/>
    </source>
</evidence>
<sequence length="560" mass="62997">MNANQLYQSLVSAFQQGNYSQVLNTVDNIQNQIGSIYEFEFLFGLCALKSNLLGSACKHLQNALDQKPNDPQAIFHLALTLNQSGQLLNAQKVAAGLDNTSKANLQLKIIIAQKICDFDEALRYIDCLLKLAPKDEFALRSKATIYRQFGQPQSAQSCADYLTTSSVANTLLKSGIAFDQSDFATAEKELLKGLNEFSDTPVLHETLNQLYWNTDNKQAFMSSFNNVTSNSKELLFAKVKSLILSKQWQQAEEQLSGLKHTFKNDPTFIHLEAVVLSQNNNWSKASPLFEQAALLAPNNQRFLIDLAICHIMDNDFNKAEHFLDKAHRIDPSNQELWAYLGFVWQQTNQQKFDWLYGKGDLIDAQLLATPNGYGSLDAYLADLKDYLKSIHISSNTPLDQSVRNGTQTTGNLIYYQHPLIKKFKHVMEQRVQNYINKLPNDPNHPTRIKLGRDFCFSGSWSVLLKDQGHHSNHVHPMGWISGPTYIDIPDQIKPSDPEMSGWVKFGETSLAHPLNKVSKSICPEPGVSVLFPSFMWHGTFPISGQNAERLTISLDVEPLA</sequence>
<keyword evidence="1" id="KW-0677">Repeat</keyword>
<dbReference type="Pfam" id="PF13759">
    <property type="entry name" value="2OG-FeII_Oxy_5"/>
    <property type="match status" value="1"/>
</dbReference>
<accession>A0A975HIZ3</accession>
<dbReference type="Gene3D" id="1.25.40.10">
    <property type="entry name" value="Tetratricopeptide repeat domain"/>
    <property type="match status" value="3"/>
</dbReference>
<dbReference type="InterPro" id="IPR019734">
    <property type="entry name" value="TPR_rpt"/>
</dbReference>
<dbReference type="PROSITE" id="PS50005">
    <property type="entry name" value="TPR"/>
    <property type="match status" value="1"/>
</dbReference>
<reference evidence="4" key="1">
    <citation type="submission" date="2021-03" db="EMBL/GenBank/DDBJ databases">
        <title>Description of Psychrosphaera ytuae sp. nov. isolated from deep sea sediment of South China Sea.</title>
        <authorList>
            <person name="Zhang J."/>
            <person name="Xu X.-D."/>
        </authorList>
    </citation>
    <scope>NUCLEOTIDE SEQUENCE</scope>
    <source>
        <strain evidence="4">MTZ26</strain>
    </source>
</reference>
<dbReference type="InterPro" id="IPR051685">
    <property type="entry name" value="Ycf3/AcsC/BcsC/TPR_MFPF"/>
</dbReference>
<dbReference type="PANTHER" id="PTHR44943">
    <property type="entry name" value="CELLULOSE SYNTHASE OPERON PROTEIN C"/>
    <property type="match status" value="1"/>
</dbReference>
<dbReference type="KEGG" id="psym:J1N51_04730"/>
<dbReference type="PANTHER" id="PTHR44943:SF8">
    <property type="entry name" value="TPR REPEAT-CONTAINING PROTEIN MJ0263"/>
    <property type="match status" value="1"/>
</dbReference>
<organism evidence="4 5">
    <name type="scientific">Psychrosphaera ytuae</name>
    <dbReference type="NCBI Taxonomy" id="2820710"/>
    <lineage>
        <taxon>Bacteria</taxon>
        <taxon>Pseudomonadati</taxon>
        <taxon>Pseudomonadota</taxon>
        <taxon>Gammaproteobacteria</taxon>
        <taxon>Alteromonadales</taxon>
        <taxon>Pseudoalteromonadaceae</taxon>
        <taxon>Psychrosphaera</taxon>
    </lineage>
</organism>
<evidence type="ECO:0000256" key="2">
    <source>
        <dbReference type="ARBA" id="ARBA00022803"/>
    </source>
</evidence>
<dbReference type="InterPro" id="IPR011990">
    <property type="entry name" value="TPR-like_helical_dom_sf"/>
</dbReference>
<dbReference type="EMBL" id="CP072110">
    <property type="protein sequence ID" value="QTH64771.1"/>
    <property type="molecule type" value="Genomic_DNA"/>
</dbReference>
<dbReference type="AlphaFoldDB" id="A0A975HIZ3"/>
<protein>
    <submittedName>
        <fullName evidence="4">Tetratricopeptide repeat protein</fullName>
    </submittedName>
</protein>
<evidence type="ECO:0000313" key="5">
    <source>
        <dbReference type="Proteomes" id="UP000682739"/>
    </source>
</evidence>
<name>A0A975HIZ3_9GAMM</name>
<dbReference type="RefSeq" id="WP_208832825.1">
    <property type="nucleotide sequence ID" value="NZ_CP072110.1"/>
</dbReference>
<feature type="repeat" description="TPR" evidence="3">
    <location>
        <begin position="300"/>
        <end position="333"/>
    </location>
</feature>
<keyword evidence="5" id="KW-1185">Reference proteome</keyword>
<dbReference type="SMART" id="SM00028">
    <property type="entry name" value="TPR"/>
    <property type="match status" value="4"/>
</dbReference>
<dbReference type="Pfam" id="PF14559">
    <property type="entry name" value="TPR_19"/>
    <property type="match status" value="1"/>
</dbReference>
<keyword evidence="2 3" id="KW-0802">TPR repeat</keyword>
<evidence type="ECO:0000256" key="1">
    <source>
        <dbReference type="ARBA" id="ARBA00022737"/>
    </source>
</evidence>
<dbReference type="Proteomes" id="UP000682739">
    <property type="component" value="Chromosome"/>
</dbReference>
<gene>
    <name evidence="4" type="ORF">J1N51_04730</name>
</gene>
<dbReference type="InterPro" id="IPR012668">
    <property type="entry name" value="CHP02466"/>
</dbReference>
<dbReference type="SUPFAM" id="SSF48452">
    <property type="entry name" value="TPR-like"/>
    <property type="match status" value="2"/>
</dbReference>
<proteinExistence type="predicted"/>